<evidence type="ECO:0000256" key="4">
    <source>
        <dbReference type="ARBA" id="ARBA00022840"/>
    </source>
</evidence>
<dbReference type="Gene3D" id="3.30.460.10">
    <property type="entry name" value="Beta Polymerase, domain 2"/>
    <property type="match status" value="1"/>
</dbReference>
<dbReference type="InterPro" id="IPR010206">
    <property type="entry name" value="PolA_pol_I"/>
</dbReference>
<sequence length="385" mass="45346">MLGYKPKDFDVATDATPEQVRELFPNSRLIGRRFRLAHVRFKRNIVEVSTFRAPPSEKLLDHNGRIIDDNIYGTLEQDAWRRDFSINALYYDIRTNSVIDYTGGITDLENHQLRLIGDPIVRYQEDPVRMLRAVRFMCKLSFHLHPESKEAIYQLASTLQNIPPARLFEEVIKLFLNGYAVQAFNLLRNFGLFQWLFPETEAYLVQGDRFSQFFLEQALINTDNRVLEEKPVTAAFLFAVFLWVPIKKLIDQYPDSKKIGELIRRSVENVFINQSRHITLPRRVSLPMKEIWYLQSRFKYQQGMRAVRLLQHPRFRAAYDFLLLRNQAGEHPNGQDTNLCQWWDKVQSMEEKEQLNYLNPKKSRSNCSKTKKFKPKLNQPISVDG</sequence>
<dbReference type="SUPFAM" id="SSF81891">
    <property type="entry name" value="Poly A polymerase C-terminal region-like"/>
    <property type="match status" value="1"/>
</dbReference>
<keyword evidence="5 7" id="KW-0694">RNA-binding</keyword>
<dbReference type="GO" id="GO:1990817">
    <property type="term" value="F:poly(A) RNA polymerase activity"/>
    <property type="evidence" value="ECO:0007669"/>
    <property type="project" value="UniProtKB-EC"/>
</dbReference>
<dbReference type="CDD" id="cd05398">
    <property type="entry name" value="NT_ClassII-CCAase"/>
    <property type="match status" value="1"/>
</dbReference>
<dbReference type="NCBIfam" id="TIGR01942">
    <property type="entry name" value="pcnB"/>
    <property type="match status" value="1"/>
</dbReference>
<keyword evidence="4" id="KW-0067">ATP-binding</keyword>
<dbReference type="InterPro" id="IPR002646">
    <property type="entry name" value="PolA_pol_head_dom"/>
</dbReference>
<keyword evidence="6" id="KW-0804">Transcription</keyword>
<dbReference type="InterPro" id="IPR052191">
    <property type="entry name" value="tRNA_ntf/polyA_polymerase_I"/>
</dbReference>
<proteinExistence type="inferred from homology"/>
<dbReference type="GO" id="GO:0005524">
    <property type="term" value="F:ATP binding"/>
    <property type="evidence" value="ECO:0007669"/>
    <property type="project" value="UniProtKB-KW"/>
</dbReference>
<evidence type="ECO:0000313" key="13">
    <source>
        <dbReference type="Proteomes" id="UP000516072"/>
    </source>
</evidence>
<evidence type="ECO:0000259" key="9">
    <source>
        <dbReference type="Pfam" id="PF01743"/>
    </source>
</evidence>
<dbReference type="Pfam" id="PF12627">
    <property type="entry name" value="PolyA_pol_RNAbd"/>
    <property type="match status" value="1"/>
</dbReference>
<feature type="region of interest" description="Disordered" evidence="8">
    <location>
        <begin position="359"/>
        <end position="385"/>
    </location>
</feature>
<feature type="domain" description="tRNA nucleotidyltransferase/poly(A) polymerase RNA and SrmB- binding" evidence="11">
    <location>
        <begin position="142"/>
        <end position="203"/>
    </location>
</feature>
<evidence type="ECO:0000259" key="11">
    <source>
        <dbReference type="Pfam" id="PF12627"/>
    </source>
</evidence>
<keyword evidence="13" id="KW-1185">Reference proteome</keyword>
<keyword evidence="3" id="KW-0547">Nucleotide-binding</keyword>
<feature type="compositionally biased region" description="Basic residues" evidence="8">
    <location>
        <begin position="361"/>
        <end position="375"/>
    </location>
</feature>
<evidence type="ECO:0000259" key="10">
    <source>
        <dbReference type="Pfam" id="PF12626"/>
    </source>
</evidence>
<keyword evidence="12" id="KW-0548">Nucleotidyltransferase</keyword>
<name>A0A7G1QAB7_9GAMM</name>
<dbReference type="GO" id="GO:0043633">
    <property type="term" value="P:polyadenylation-dependent RNA catabolic process"/>
    <property type="evidence" value="ECO:0007669"/>
    <property type="project" value="InterPro"/>
</dbReference>
<dbReference type="InterPro" id="IPR032828">
    <property type="entry name" value="PolyA_RNA-bd"/>
</dbReference>
<accession>A0A7G1QAB7</accession>
<evidence type="ECO:0000256" key="7">
    <source>
        <dbReference type="RuleBase" id="RU003953"/>
    </source>
</evidence>
<gene>
    <name evidence="12" type="primary">pcnB</name>
    <name evidence="12" type="ORF">NSCAC_1134</name>
</gene>
<evidence type="ECO:0000256" key="5">
    <source>
        <dbReference type="ARBA" id="ARBA00022884"/>
    </source>
</evidence>
<evidence type="ECO:0000256" key="8">
    <source>
        <dbReference type="SAM" id="MobiDB-lite"/>
    </source>
</evidence>
<dbReference type="KEGG" id="ntg:NSCAC_1134"/>
<keyword evidence="2 7" id="KW-0808">Transferase</keyword>
<reference evidence="12 13" key="1">
    <citation type="submission" date="2020-03" db="EMBL/GenBank/DDBJ databases">
        <authorList>
            <person name="Picone N."/>
        </authorList>
    </citation>
    <scope>NUCLEOTIDE SEQUENCE [LARGE SCALE GENOMIC DNA]</scope>
    <source>
        <strain evidence="12">NSCAC1</strain>
    </source>
</reference>
<evidence type="ECO:0000256" key="1">
    <source>
        <dbReference type="ARBA" id="ARBA00022664"/>
    </source>
</evidence>
<evidence type="ECO:0000313" key="12">
    <source>
        <dbReference type="EMBL" id="CAB1276362.1"/>
    </source>
</evidence>
<evidence type="ECO:0000256" key="6">
    <source>
        <dbReference type="ARBA" id="ARBA00023163"/>
    </source>
</evidence>
<dbReference type="Pfam" id="PF12626">
    <property type="entry name" value="PolyA_pol_arg_C"/>
    <property type="match status" value="1"/>
</dbReference>
<protein>
    <submittedName>
        <fullName evidence="12">Poly(A) polymerase I</fullName>
        <ecNumber evidence="12">2.7.7.19</ecNumber>
    </submittedName>
</protein>
<dbReference type="GO" id="GO:0006397">
    <property type="term" value="P:mRNA processing"/>
    <property type="evidence" value="ECO:0007669"/>
    <property type="project" value="UniProtKB-KW"/>
</dbReference>
<dbReference type="EMBL" id="LR778175">
    <property type="protein sequence ID" value="CAB1276362.1"/>
    <property type="molecule type" value="Genomic_DNA"/>
</dbReference>
<organism evidence="12 13">
    <name type="scientific">Candidatus Nitrosacidococcus tergens</name>
    <dbReference type="NCBI Taxonomy" id="553981"/>
    <lineage>
        <taxon>Bacteria</taxon>
        <taxon>Pseudomonadati</taxon>
        <taxon>Pseudomonadota</taxon>
        <taxon>Gammaproteobacteria</taxon>
        <taxon>Chromatiales</taxon>
        <taxon>Chromatiaceae</taxon>
        <taxon>Candidatus Nitrosacidococcus</taxon>
    </lineage>
</organism>
<dbReference type="Gene3D" id="1.10.3090.10">
    <property type="entry name" value="cca-adding enzyme, domain 2"/>
    <property type="match status" value="1"/>
</dbReference>
<dbReference type="SUPFAM" id="SSF81301">
    <property type="entry name" value="Nucleotidyltransferase"/>
    <property type="match status" value="1"/>
</dbReference>
<feature type="domain" description="Poly A polymerase head" evidence="9">
    <location>
        <begin position="1"/>
        <end position="114"/>
    </location>
</feature>
<dbReference type="InterPro" id="IPR025866">
    <property type="entry name" value="PolyA_pol_arg_C_dom"/>
</dbReference>
<dbReference type="GO" id="GO:0003723">
    <property type="term" value="F:RNA binding"/>
    <property type="evidence" value="ECO:0007669"/>
    <property type="project" value="UniProtKB-KW"/>
</dbReference>
<evidence type="ECO:0000256" key="3">
    <source>
        <dbReference type="ARBA" id="ARBA00022741"/>
    </source>
</evidence>
<dbReference type="PANTHER" id="PTHR43051">
    <property type="entry name" value="POLYNUCLEOTIDE ADENYLYLTRANSFERASE FAMILY PROTEIN"/>
    <property type="match status" value="1"/>
</dbReference>
<evidence type="ECO:0000256" key="2">
    <source>
        <dbReference type="ARBA" id="ARBA00022679"/>
    </source>
</evidence>
<dbReference type="PANTHER" id="PTHR43051:SF1">
    <property type="entry name" value="POLYNUCLEOTIDE ADENYLYLTRANSFERASE FAMILY PROTEIN"/>
    <property type="match status" value="1"/>
</dbReference>
<comment type="similarity">
    <text evidence="7">Belongs to the tRNA nucleotidyltransferase/poly(A) polymerase family.</text>
</comment>
<dbReference type="Pfam" id="PF01743">
    <property type="entry name" value="PolyA_pol"/>
    <property type="match status" value="1"/>
</dbReference>
<dbReference type="Proteomes" id="UP000516072">
    <property type="component" value="Chromosome"/>
</dbReference>
<keyword evidence="1" id="KW-0507">mRNA processing</keyword>
<feature type="domain" description="Polymerase A arginine-rich C-terminal" evidence="10">
    <location>
        <begin position="264"/>
        <end position="368"/>
    </location>
</feature>
<dbReference type="InterPro" id="IPR043519">
    <property type="entry name" value="NT_sf"/>
</dbReference>
<dbReference type="AlphaFoldDB" id="A0A7G1QAB7"/>
<dbReference type="EC" id="2.7.7.19" evidence="12"/>